<keyword evidence="2" id="KW-1185">Reference proteome</keyword>
<organism evidence="1 2">
    <name type="scientific">Roseivivax halodurans JCM 10272</name>
    <dbReference type="NCBI Taxonomy" id="1449350"/>
    <lineage>
        <taxon>Bacteria</taxon>
        <taxon>Pseudomonadati</taxon>
        <taxon>Pseudomonadota</taxon>
        <taxon>Alphaproteobacteria</taxon>
        <taxon>Rhodobacterales</taxon>
        <taxon>Roseobacteraceae</taxon>
        <taxon>Roseivivax</taxon>
    </lineage>
</organism>
<proteinExistence type="predicted"/>
<dbReference type="EMBL" id="JALZ01000119">
    <property type="protein sequence ID" value="ETX09580.1"/>
    <property type="molecule type" value="Genomic_DNA"/>
</dbReference>
<accession>X7E143</accession>
<dbReference type="InterPro" id="IPR009057">
    <property type="entry name" value="Homeodomain-like_sf"/>
</dbReference>
<dbReference type="SUPFAM" id="SSF46689">
    <property type="entry name" value="Homeodomain-like"/>
    <property type="match status" value="1"/>
</dbReference>
<comment type="caution">
    <text evidence="1">The sequence shown here is derived from an EMBL/GenBank/DDBJ whole genome shotgun (WGS) entry which is preliminary data.</text>
</comment>
<evidence type="ECO:0000313" key="2">
    <source>
        <dbReference type="Proteomes" id="UP000022447"/>
    </source>
</evidence>
<dbReference type="Proteomes" id="UP000022447">
    <property type="component" value="Unassembled WGS sequence"/>
</dbReference>
<dbReference type="PATRIC" id="fig|1449350.3.peg.4309"/>
<sequence length="136" mass="14575">MSAPLPSALRTRFLKYIKEGLSGRAAAARLKVSPATGARWARQIRTRGHAEPSIQGRPPGSGKLAAYRGFIEELVAQDPDITLFELRDALAEAEGVDVHHSSIAKLLTRLGFTYKKSRWSPPSGDAHGSGNSVPSG</sequence>
<reference evidence="1 2" key="1">
    <citation type="submission" date="2014-01" db="EMBL/GenBank/DDBJ databases">
        <title>Roseivivax halodurans JCM 10272 Genome Sequencing.</title>
        <authorList>
            <person name="Lai Q."/>
            <person name="Li G."/>
            <person name="Shao Z."/>
        </authorList>
    </citation>
    <scope>NUCLEOTIDE SEQUENCE [LARGE SCALE GENOMIC DNA]</scope>
    <source>
        <strain evidence="1 2">JCM 10272</strain>
    </source>
</reference>
<dbReference type="AlphaFoldDB" id="X7E143"/>
<dbReference type="eggNOG" id="COG3415">
    <property type="taxonomic scope" value="Bacteria"/>
</dbReference>
<name>X7E143_9RHOB</name>
<evidence type="ECO:0000313" key="1">
    <source>
        <dbReference type="EMBL" id="ETX09580.1"/>
    </source>
</evidence>
<protein>
    <submittedName>
        <fullName evidence="1">Transposase ISSpo6</fullName>
    </submittedName>
</protein>
<gene>
    <name evidence="1" type="ORF">OCH239_03910</name>
</gene>